<evidence type="ECO:0000256" key="1">
    <source>
        <dbReference type="ARBA" id="ARBA00005769"/>
    </source>
</evidence>
<dbReference type="HOGENOM" id="CLU_1962855_0_0_1"/>
<name>A0A072UT02_MEDTR</name>
<dbReference type="InterPro" id="IPR022885">
    <property type="entry name" value="NDH1_su_D/H"/>
</dbReference>
<dbReference type="GO" id="GO:0016651">
    <property type="term" value="F:oxidoreductase activity, acting on NAD(P)H"/>
    <property type="evidence" value="ECO:0007669"/>
    <property type="project" value="InterPro"/>
</dbReference>
<evidence type="ECO:0000313" key="4">
    <source>
        <dbReference type="EMBL" id="KEH32218.1"/>
    </source>
</evidence>
<organism evidence="4 6">
    <name type="scientific">Medicago truncatula</name>
    <name type="common">Barrel medic</name>
    <name type="synonym">Medicago tribuloides</name>
    <dbReference type="NCBI Taxonomy" id="3880"/>
    <lineage>
        <taxon>Eukaryota</taxon>
        <taxon>Viridiplantae</taxon>
        <taxon>Streptophyta</taxon>
        <taxon>Embryophyta</taxon>
        <taxon>Tracheophyta</taxon>
        <taxon>Spermatophyta</taxon>
        <taxon>Magnoliopsida</taxon>
        <taxon>eudicotyledons</taxon>
        <taxon>Gunneridae</taxon>
        <taxon>Pentapetalae</taxon>
        <taxon>rosids</taxon>
        <taxon>fabids</taxon>
        <taxon>Fabales</taxon>
        <taxon>Fabaceae</taxon>
        <taxon>Papilionoideae</taxon>
        <taxon>50 kb inversion clade</taxon>
        <taxon>NPAAA clade</taxon>
        <taxon>Hologalegina</taxon>
        <taxon>IRL clade</taxon>
        <taxon>Trifolieae</taxon>
        <taxon>Medicago</taxon>
    </lineage>
</organism>
<evidence type="ECO:0000256" key="3">
    <source>
        <dbReference type="ARBA" id="ARBA00023027"/>
    </source>
</evidence>
<gene>
    <name evidence="4" type="ordered locus">MTR_4g117480</name>
</gene>
<evidence type="ECO:0000313" key="6">
    <source>
        <dbReference type="Proteomes" id="UP000002051"/>
    </source>
</evidence>
<accession>A0A072UT02</accession>
<comment type="similarity">
    <text evidence="1">Belongs to the complex I 49 kDa subunit family.</text>
</comment>
<keyword evidence="3" id="KW-0520">NAD</keyword>
<dbReference type="InterPro" id="IPR029014">
    <property type="entry name" value="NiFe-Hase_large"/>
</dbReference>
<dbReference type="STRING" id="3880.A0A072UT02"/>
<dbReference type="AlphaFoldDB" id="A0A072UT02"/>
<evidence type="ECO:0000256" key="2">
    <source>
        <dbReference type="ARBA" id="ARBA00022967"/>
    </source>
</evidence>
<dbReference type="SUPFAM" id="SSF56762">
    <property type="entry name" value="HydB/Nqo4-like"/>
    <property type="match status" value="1"/>
</dbReference>
<reference evidence="4 6" key="1">
    <citation type="journal article" date="2011" name="Nature">
        <title>The Medicago genome provides insight into the evolution of rhizobial symbioses.</title>
        <authorList>
            <person name="Young N.D."/>
            <person name="Debelle F."/>
            <person name="Oldroyd G.E."/>
            <person name="Geurts R."/>
            <person name="Cannon S.B."/>
            <person name="Udvardi M.K."/>
            <person name="Benedito V.A."/>
            <person name="Mayer K.F."/>
            <person name="Gouzy J."/>
            <person name="Schoof H."/>
            <person name="Van de Peer Y."/>
            <person name="Proost S."/>
            <person name="Cook D.R."/>
            <person name="Meyers B.C."/>
            <person name="Spannagl M."/>
            <person name="Cheung F."/>
            <person name="De Mita S."/>
            <person name="Krishnakumar V."/>
            <person name="Gundlach H."/>
            <person name="Zhou S."/>
            <person name="Mudge J."/>
            <person name="Bharti A.K."/>
            <person name="Murray J.D."/>
            <person name="Naoumkina M.A."/>
            <person name="Rosen B."/>
            <person name="Silverstein K.A."/>
            <person name="Tang H."/>
            <person name="Rombauts S."/>
            <person name="Zhao P.X."/>
            <person name="Zhou P."/>
            <person name="Barbe V."/>
            <person name="Bardou P."/>
            <person name="Bechner M."/>
            <person name="Bellec A."/>
            <person name="Berger A."/>
            <person name="Berges H."/>
            <person name="Bidwell S."/>
            <person name="Bisseling T."/>
            <person name="Choisne N."/>
            <person name="Couloux A."/>
            <person name="Denny R."/>
            <person name="Deshpande S."/>
            <person name="Dai X."/>
            <person name="Doyle J.J."/>
            <person name="Dudez A.M."/>
            <person name="Farmer A.D."/>
            <person name="Fouteau S."/>
            <person name="Franken C."/>
            <person name="Gibelin C."/>
            <person name="Gish J."/>
            <person name="Goldstein S."/>
            <person name="Gonzalez A.J."/>
            <person name="Green P.J."/>
            <person name="Hallab A."/>
            <person name="Hartog M."/>
            <person name="Hua A."/>
            <person name="Humphray S.J."/>
            <person name="Jeong D.H."/>
            <person name="Jing Y."/>
            <person name="Jocker A."/>
            <person name="Kenton S.M."/>
            <person name="Kim D.J."/>
            <person name="Klee K."/>
            <person name="Lai H."/>
            <person name="Lang C."/>
            <person name="Lin S."/>
            <person name="Macmil S.L."/>
            <person name="Magdelenat G."/>
            <person name="Matthews L."/>
            <person name="McCorrison J."/>
            <person name="Monaghan E.L."/>
            <person name="Mun J.H."/>
            <person name="Najar F.Z."/>
            <person name="Nicholson C."/>
            <person name="Noirot C."/>
            <person name="O'Bleness M."/>
            <person name="Paule C.R."/>
            <person name="Poulain J."/>
            <person name="Prion F."/>
            <person name="Qin B."/>
            <person name="Qu C."/>
            <person name="Retzel E.F."/>
            <person name="Riddle C."/>
            <person name="Sallet E."/>
            <person name="Samain S."/>
            <person name="Samson N."/>
            <person name="Sanders I."/>
            <person name="Saurat O."/>
            <person name="Scarpelli C."/>
            <person name="Schiex T."/>
            <person name="Segurens B."/>
            <person name="Severin A.J."/>
            <person name="Sherrier D.J."/>
            <person name="Shi R."/>
            <person name="Sims S."/>
            <person name="Singer S.R."/>
            <person name="Sinharoy S."/>
            <person name="Sterck L."/>
            <person name="Viollet A."/>
            <person name="Wang B.B."/>
            <person name="Wang K."/>
            <person name="Wang M."/>
            <person name="Wang X."/>
            <person name="Warfsmann J."/>
            <person name="Weissenbach J."/>
            <person name="White D.D."/>
            <person name="White J.D."/>
            <person name="Wiley G.B."/>
            <person name="Wincker P."/>
            <person name="Xing Y."/>
            <person name="Yang L."/>
            <person name="Yao Z."/>
            <person name="Ying F."/>
            <person name="Zhai J."/>
            <person name="Zhou L."/>
            <person name="Zuber A."/>
            <person name="Denarie J."/>
            <person name="Dixon R.A."/>
            <person name="May G.D."/>
            <person name="Schwartz D.C."/>
            <person name="Rogers J."/>
            <person name="Quetier F."/>
            <person name="Town C.D."/>
            <person name="Roe B.A."/>
        </authorList>
    </citation>
    <scope>NUCLEOTIDE SEQUENCE [LARGE SCALE GENOMIC DNA]</scope>
    <source>
        <strain evidence="4">A17</strain>
        <strain evidence="5 6">cv. Jemalong A17</strain>
    </source>
</reference>
<reference evidence="5" key="3">
    <citation type="submission" date="2015-04" db="UniProtKB">
        <authorList>
            <consortium name="EnsemblPlants"/>
        </authorList>
    </citation>
    <scope>IDENTIFICATION</scope>
    <source>
        <strain evidence="5">cv. Jemalong A17</strain>
    </source>
</reference>
<dbReference type="Gene3D" id="1.10.645.10">
    <property type="entry name" value="Cytochrome-c3 Hydrogenase, chain B"/>
    <property type="match status" value="1"/>
</dbReference>
<proteinExistence type="inferred from homology"/>
<dbReference type="EnsemblPlants" id="KEH32218">
    <property type="protein sequence ID" value="KEH32218"/>
    <property type="gene ID" value="MTR_4g117480"/>
</dbReference>
<dbReference type="EMBL" id="CM001220">
    <property type="protein sequence ID" value="KEH32218.1"/>
    <property type="molecule type" value="Genomic_DNA"/>
</dbReference>
<keyword evidence="6" id="KW-1185">Reference proteome</keyword>
<keyword evidence="2" id="KW-1278">Translocase</keyword>
<sequence length="128" mass="14712">MGPQYPSMHGVLRLIVTLDGEDVIDCEPILGYLHRGMEKIAKNQTIIQYLPYVTRWDYLATMFTEVITVNVRTTLEFLKSQNNPTFSGESSNFVKRFQTGTPFHPWGQDGTITEPDTNMQTRFLLTCF</sequence>
<reference evidence="4 6" key="2">
    <citation type="journal article" date="2014" name="BMC Genomics">
        <title>An improved genome release (version Mt4.0) for the model legume Medicago truncatula.</title>
        <authorList>
            <person name="Tang H."/>
            <person name="Krishnakumar V."/>
            <person name="Bidwell S."/>
            <person name="Rosen B."/>
            <person name="Chan A."/>
            <person name="Zhou S."/>
            <person name="Gentzbittel L."/>
            <person name="Childs K.L."/>
            <person name="Yandell M."/>
            <person name="Gundlach H."/>
            <person name="Mayer K.F."/>
            <person name="Schwartz D.C."/>
            <person name="Town C.D."/>
        </authorList>
    </citation>
    <scope>GENOME REANNOTATION</scope>
    <source>
        <strain evidence="4">A17</strain>
        <strain evidence="5 6">cv. Jemalong A17</strain>
    </source>
</reference>
<protein>
    <submittedName>
        <fullName evidence="4">NAD(P)H-quinone oxidoreductase subunit H, putative</fullName>
    </submittedName>
</protein>
<dbReference type="Proteomes" id="UP000002051">
    <property type="component" value="Chromosome 4"/>
</dbReference>
<dbReference type="PANTHER" id="PTHR11993:SF10">
    <property type="entry name" value="NADH DEHYDROGENASE [UBIQUINONE] IRON-SULFUR PROTEIN 2, MITOCHONDRIAL"/>
    <property type="match status" value="1"/>
</dbReference>
<evidence type="ECO:0000313" key="5">
    <source>
        <dbReference type="EnsemblPlants" id="KEH32218"/>
    </source>
</evidence>
<dbReference type="PANTHER" id="PTHR11993">
    <property type="entry name" value="NADH-UBIQUINONE OXIDOREDUCTASE 49 KDA SUBUNIT"/>
    <property type="match status" value="1"/>
</dbReference>